<evidence type="ECO:0000313" key="1">
    <source>
        <dbReference type="EMBL" id="RIH93988.1"/>
    </source>
</evidence>
<dbReference type="AlphaFoldDB" id="A0A399FCK8"/>
<dbReference type="RefSeq" id="WP_119355617.1">
    <property type="nucleotide sequence ID" value="NZ_BJXM01000022.1"/>
</dbReference>
<accession>A0A399FCK8</accession>
<keyword evidence="2" id="KW-1185">Reference proteome</keyword>
<protein>
    <recommendedName>
        <fullName evidence="3">Phage major tail protein, phi13 family</fullName>
    </recommendedName>
</protein>
<proteinExistence type="predicted"/>
<comment type="caution">
    <text evidence="1">The sequence shown here is derived from an EMBL/GenBank/DDBJ whole genome shotgun (WGS) entry which is preliminary data.</text>
</comment>
<organism evidence="1 2">
    <name type="scientific">Meiothermus granaticius NBRC 107808</name>
    <dbReference type="NCBI Taxonomy" id="1227551"/>
    <lineage>
        <taxon>Bacteria</taxon>
        <taxon>Thermotogati</taxon>
        <taxon>Deinococcota</taxon>
        <taxon>Deinococci</taxon>
        <taxon>Thermales</taxon>
        <taxon>Thermaceae</taxon>
        <taxon>Meiothermus</taxon>
    </lineage>
</organism>
<dbReference type="EMBL" id="QWLB01000001">
    <property type="protein sequence ID" value="RIH93988.1"/>
    <property type="molecule type" value="Genomic_DNA"/>
</dbReference>
<sequence>MSIPQTGLTADTKKYLVLDAAVMYELTDAQLTALETALGTGTGIDTALAAGKLLGATKGGATVTLSDSWRQIQVDGVRGRIAGFDRLDDVNGTVQTNLLEWSAENLERLFTQADASDLGTPAAYRKISGDTSKAPAYLPNLVIQGNTQNPATPLFIVLKKAICTAKGNFSFQDKNEAVIQATFEARFDPANPSVYPYTIYTPIPAA</sequence>
<gene>
    <name evidence="1" type="ORF">Mgrana_00074</name>
</gene>
<evidence type="ECO:0000313" key="2">
    <source>
        <dbReference type="Proteomes" id="UP000266178"/>
    </source>
</evidence>
<reference evidence="1 2" key="1">
    <citation type="submission" date="2018-08" db="EMBL/GenBank/DDBJ databases">
        <title>Meiothermus granaticius genome AF-68 sequencing project.</title>
        <authorList>
            <person name="Da Costa M.S."/>
            <person name="Albuquerque L."/>
            <person name="Raposo P."/>
            <person name="Froufe H.J.C."/>
            <person name="Barroso C.S."/>
            <person name="Egas C."/>
        </authorList>
    </citation>
    <scope>NUCLEOTIDE SEQUENCE [LARGE SCALE GENOMIC DNA]</scope>
    <source>
        <strain evidence="1 2">AF-68</strain>
    </source>
</reference>
<dbReference type="Proteomes" id="UP000266178">
    <property type="component" value="Unassembled WGS sequence"/>
</dbReference>
<name>A0A399FCK8_9DEIN</name>
<evidence type="ECO:0008006" key="3">
    <source>
        <dbReference type="Google" id="ProtNLM"/>
    </source>
</evidence>